<gene>
    <name evidence="1" type="ORF">TQ35_0008705</name>
</gene>
<dbReference type="Proteomes" id="UP000053480">
    <property type="component" value="Unassembled WGS sequence"/>
</dbReference>
<accession>A0ACC6TQT3</accession>
<sequence length="41" mass="4454">MKSPPLSLSLYAEAKYAVSERDVKVPSLPIGKCSSALEVCW</sequence>
<reference evidence="1" key="1">
    <citation type="submission" date="2024-07" db="EMBL/GenBank/DDBJ databases">
        <title>Metagenome and Metagenome-Assembled Genomes of Archaea from a hot spring from the geothermal field of Los Azufres, Mexico.</title>
        <authorList>
            <person name="Marin-Paredes R."/>
            <person name="Martinez-Romero E."/>
            <person name="Servin-Garciduenas L.E."/>
        </authorList>
    </citation>
    <scope>NUCLEOTIDE SEQUENCE</scope>
    <source>
        <strain evidence="1">AZ1-454</strain>
    </source>
</reference>
<proteinExistence type="predicted"/>
<evidence type="ECO:0000313" key="2">
    <source>
        <dbReference type="Proteomes" id="UP000053480"/>
    </source>
</evidence>
<organism evidence="1 2">
    <name type="scientific">Candidatus Aramenus sulfurataquae</name>
    <dbReference type="NCBI Taxonomy" id="1326980"/>
    <lineage>
        <taxon>Archaea</taxon>
        <taxon>Thermoproteota</taxon>
        <taxon>Thermoprotei</taxon>
        <taxon>Sulfolobales</taxon>
        <taxon>Sulfolobaceae</taxon>
        <taxon>Candidatus Aramenus</taxon>
    </lineage>
</organism>
<protein>
    <submittedName>
        <fullName evidence="1">Uncharacterized protein</fullName>
    </submittedName>
</protein>
<evidence type="ECO:0000313" key="1">
    <source>
        <dbReference type="EMBL" id="MEW9492262.1"/>
    </source>
</evidence>
<comment type="caution">
    <text evidence="1">The sequence shown here is derived from an EMBL/GenBank/DDBJ whole genome shotgun (WGS) entry which is preliminary data.</text>
</comment>
<name>A0ACC6TQT3_9CREN</name>
<dbReference type="EMBL" id="JZWS03000018">
    <property type="protein sequence ID" value="MEW9492262.1"/>
    <property type="molecule type" value="Genomic_DNA"/>
</dbReference>